<gene>
    <name evidence="2" type="ORF">FMOSSE_LOCUS9807</name>
</gene>
<dbReference type="EMBL" id="CAJVPP010002995">
    <property type="protein sequence ID" value="CAG8617695.1"/>
    <property type="molecule type" value="Genomic_DNA"/>
</dbReference>
<accession>A0A9N9D008</accession>
<dbReference type="Proteomes" id="UP000789375">
    <property type="component" value="Unassembled WGS sequence"/>
</dbReference>
<organism evidence="2 3">
    <name type="scientific">Funneliformis mosseae</name>
    <name type="common">Endomycorrhizal fungus</name>
    <name type="synonym">Glomus mosseae</name>
    <dbReference type="NCBI Taxonomy" id="27381"/>
    <lineage>
        <taxon>Eukaryota</taxon>
        <taxon>Fungi</taxon>
        <taxon>Fungi incertae sedis</taxon>
        <taxon>Mucoromycota</taxon>
        <taxon>Glomeromycotina</taxon>
        <taxon>Glomeromycetes</taxon>
        <taxon>Glomerales</taxon>
        <taxon>Glomeraceae</taxon>
        <taxon>Funneliformis</taxon>
    </lineage>
</organism>
<reference evidence="2" key="1">
    <citation type="submission" date="2021-06" db="EMBL/GenBank/DDBJ databases">
        <authorList>
            <person name="Kallberg Y."/>
            <person name="Tangrot J."/>
            <person name="Rosling A."/>
        </authorList>
    </citation>
    <scope>NUCLEOTIDE SEQUENCE</scope>
    <source>
        <strain evidence="2">87-6 pot B 2015</strain>
    </source>
</reference>
<evidence type="ECO:0000313" key="3">
    <source>
        <dbReference type="Proteomes" id="UP000789375"/>
    </source>
</evidence>
<dbReference type="AlphaFoldDB" id="A0A9N9D008"/>
<evidence type="ECO:0000256" key="1">
    <source>
        <dbReference type="SAM" id="MobiDB-lite"/>
    </source>
</evidence>
<sequence length="197" mass="22954">MSTEYDTDNNNTSKYSVQEDPSNDNNDFLNIFENYSHPIFNFDTSSTSELPKDELIKGILIWIMKFRLSYNLSNTAIDDLIKYIKIVLKDCKSINHKSFSNSLYILRKSLGLIDQFTQFAAYQKYHKLYKKYKVISEDNNTIRKCSHVKFPNSTTKESKQCQIPLGKKILLNNSISIVSELVYSVLSIQQQIFSIFR</sequence>
<proteinExistence type="predicted"/>
<keyword evidence="3" id="KW-1185">Reference proteome</keyword>
<name>A0A9N9D008_FUNMO</name>
<feature type="region of interest" description="Disordered" evidence="1">
    <location>
        <begin position="1"/>
        <end position="22"/>
    </location>
</feature>
<protein>
    <submittedName>
        <fullName evidence="2">8373_t:CDS:1</fullName>
    </submittedName>
</protein>
<evidence type="ECO:0000313" key="2">
    <source>
        <dbReference type="EMBL" id="CAG8617695.1"/>
    </source>
</evidence>
<comment type="caution">
    <text evidence="2">The sequence shown here is derived from an EMBL/GenBank/DDBJ whole genome shotgun (WGS) entry which is preliminary data.</text>
</comment>